<dbReference type="STRING" id="1237149.C900_01454"/>
<organism evidence="1 2">
    <name type="scientific">Fulvivirga imtechensis AK7</name>
    <dbReference type="NCBI Taxonomy" id="1237149"/>
    <lineage>
        <taxon>Bacteria</taxon>
        <taxon>Pseudomonadati</taxon>
        <taxon>Bacteroidota</taxon>
        <taxon>Cytophagia</taxon>
        <taxon>Cytophagales</taxon>
        <taxon>Fulvivirgaceae</taxon>
        <taxon>Fulvivirga</taxon>
    </lineage>
</organism>
<dbReference type="AlphaFoldDB" id="L8JZ91"/>
<protein>
    <submittedName>
        <fullName evidence="1">Uncharacterized protein</fullName>
    </submittedName>
</protein>
<keyword evidence="2" id="KW-1185">Reference proteome</keyword>
<accession>L8JZ91</accession>
<reference evidence="1 2" key="1">
    <citation type="submission" date="2012-12" db="EMBL/GenBank/DDBJ databases">
        <title>Genome assembly of Fulvivirga imtechensis AK7.</title>
        <authorList>
            <person name="Nupur N."/>
            <person name="Khatri I."/>
            <person name="Kumar R."/>
            <person name="Subramanian S."/>
            <person name="Pinnaka A."/>
        </authorList>
    </citation>
    <scope>NUCLEOTIDE SEQUENCE [LARGE SCALE GENOMIC DNA]</scope>
    <source>
        <strain evidence="1 2">AK7</strain>
    </source>
</reference>
<name>L8JZ91_9BACT</name>
<dbReference type="Proteomes" id="UP000011135">
    <property type="component" value="Unassembled WGS sequence"/>
</dbReference>
<sequence>MVVPLPSHTVASTAVIARVASIDPDTVTVGVEVNSTGAHTPLLANMLNVVVVDKDPVGKLIVPPLPATADPTLLSSASLRN</sequence>
<proteinExistence type="predicted"/>
<comment type="caution">
    <text evidence="1">The sequence shown here is derived from an EMBL/GenBank/DDBJ whole genome shotgun (WGS) entry which is preliminary data.</text>
</comment>
<dbReference type="EMBL" id="AMZN01000020">
    <property type="protein sequence ID" value="ELR72512.1"/>
    <property type="molecule type" value="Genomic_DNA"/>
</dbReference>
<evidence type="ECO:0000313" key="1">
    <source>
        <dbReference type="EMBL" id="ELR72512.1"/>
    </source>
</evidence>
<evidence type="ECO:0000313" key="2">
    <source>
        <dbReference type="Proteomes" id="UP000011135"/>
    </source>
</evidence>
<gene>
    <name evidence="1" type="ORF">C900_01454</name>
</gene>